<dbReference type="HOGENOM" id="CLU_041789_0_0_7"/>
<name>D6Z3U1_DESAT</name>
<dbReference type="Gene3D" id="1.10.3290.10">
    <property type="entry name" value="Fido-like domain"/>
    <property type="match status" value="1"/>
</dbReference>
<dbReference type="OrthoDB" id="9813719at2"/>
<accession>D6Z3U1</accession>
<dbReference type="PANTHER" id="PTHR13504">
    <property type="entry name" value="FIDO DOMAIN-CONTAINING PROTEIN DDB_G0283145"/>
    <property type="match status" value="1"/>
</dbReference>
<proteinExistence type="predicted"/>
<keyword evidence="2" id="KW-0067">ATP-binding</keyword>
<dbReference type="InterPro" id="IPR036388">
    <property type="entry name" value="WH-like_DNA-bd_sf"/>
</dbReference>
<dbReference type="InterPro" id="IPR025230">
    <property type="entry name" value="DUF4172"/>
</dbReference>
<dbReference type="Proteomes" id="UP000001508">
    <property type="component" value="Chromosome"/>
</dbReference>
<dbReference type="RefSeq" id="WP_013163743.1">
    <property type="nucleotide sequence ID" value="NC_014216.1"/>
</dbReference>
<dbReference type="AlphaFoldDB" id="D6Z3U1"/>
<reference evidence="5" key="1">
    <citation type="submission" date="2010-02" db="EMBL/GenBank/DDBJ databases">
        <title>Complete sequence of Desulfurivibrio alkaliphilus AHT2.</title>
        <authorList>
            <consortium name="US DOE Joint Genome Institute"/>
            <person name="Pitluck S."/>
            <person name="Chertkov O."/>
            <person name="Detter J.C."/>
            <person name="Han C."/>
            <person name="Tapia R."/>
            <person name="Larimer F."/>
            <person name="Land M."/>
            <person name="Hauser L."/>
            <person name="Kyrpides N."/>
            <person name="Mikhailova N."/>
            <person name="Sorokin D.Y."/>
            <person name="Muyzer G."/>
            <person name="Woyke T."/>
        </authorList>
    </citation>
    <scope>NUCLEOTIDE SEQUENCE [LARGE SCALE GENOMIC DNA]</scope>
    <source>
        <strain evidence="5">DSM 19089 / UNIQEM U267 / AHT2</strain>
    </source>
</reference>
<protein>
    <submittedName>
        <fullName evidence="4">Filamentation induced by cAMP protein Fic</fullName>
    </submittedName>
</protein>
<dbReference type="InParanoid" id="D6Z3U1"/>
<dbReference type="InterPro" id="IPR036597">
    <property type="entry name" value="Fido-like_dom_sf"/>
</dbReference>
<dbReference type="KEGG" id="dak:DaAHT2_1521"/>
<organism evidence="4 5">
    <name type="scientific">Desulfurivibrio alkaliphilus (strain DSM 19089 / UNIQEM U267 / AHT2)</name>
    <dbReference type="NCBI Taxonomy" id="589865"/>
    <lineage>
        <taxon>Bacteria</taxon>
        <taxon>Pseudomonadati</taxon>
        <taxon>Thermodesulfobacteriota</taxon>
        <taxon>Desulfobulbia</taxon>
        <taxon>Desulfobulbales</taxon>
        <taxon>Desulfobulbaceae</taxon>
        <taxon>Desulfurivibrio</taxon>
    </lineage>
</organism>
<evidence type="ECO:0000259" key="3">
    <source>
        <dbReference type="PROSITE" id="PS51459"/>
    </source>
</evidence>
<gene>
    <name evidence="4" type="ordered locus">DaAHT2_1521</name>
</gene>
<dbReference type="GO" id="GO:0005524">
    <property type="term" value="F:ATP binding"/>
    <property type="evidence" value="ECO:0007669"/>
    <property type="project" value="UniProtKB-KW"/>
</dbReference>
<dbReference type="SUPFAM" id="SSF140931">
    <property type="entry name" value="Fic-like"/>
    <property type="match status" value="1"/>
</dbReference>
<dbReference type="PANTHER" id="PTHR13504:SF33">
    <property type="entry name" value="FIC FAMILY PROTEIN"/>
    <property type="match status" value="1"/>
</dbReference>
<evidence type="ECO:0000256" key="2">
    <source>
        <dbReference type="PIRSR" id="PIRSR640198-2"/>
    </source>
</evidence>
<feature type="domain" description="Fido" evidence="3">
    <location>
        <begin position="127"/>
        <end position="271"/>
    </location>
</feature>
<sequence length="371" mass="41707">MTRYIWQDKAWPHFTWRSDAVLEVLGRCNFMRGRLLGRVASLGMELGLEARAQVLTAEVMQTSAIEGQILNPNSVRSSVARRLGLPEAGASRQDRYTEGLVDVLLDATVNYDQPLTVERLHGWQASLFPGGFSGLHRIKVGAFRGEAAMQVISGPVGREKIHYEAPPGKKVEGEIDKFLNWWQEKQGRMDGILRAALAGFWLVTIHPYEDGNGRLARAVTDMALAQDEKSSVRYYSLSVQILEERAQYYQVLEKCQRGGLDITDWLVWFLGCFERAVAKSDQLIGTVLRKARFWEVNGRVSLTDRQRKVINRLLDAGPEGFSGGLTTRKYAGMTKASRATSYREISDLLNKKILIQNPGKGRSVSYDLAWP</sequence>
<keyword evidence="5" id="KW-1185">Reference proteome</keyword>
<dbReference type="EMBL" id="CP001940">
    <property type="protein sequence ID" value="ADH86216.1"/>
    <property type="molecule type" value="Genomic_DNA"/>
</dbReference>
<dbReference type="Pfam" id="PF02661">
    <property type="entry name" value="Fic"/>
    <property type="match status" value="1"/>
</dbReference>
<dbReference type="Pfam" id="PF13776">
    <property type="entry name" value="DUF4172"/>
    <property type="match status" value="1"/>
</dbReference>
<dbReference type="STRING" id="589865.DaAHT2_1521"/>
<dbReference type="Gene3D" id="1.10.10.10">
    <property type="entry name" value="Winged helix-like DNA-binding domain superfamily/Winged helix DNA-binding domain"/>
    <property type="match status" value="1"/>
</dbReference>
<evidence type="ECO:0000313" key="5">
    <source>
        <dbReference type="Proteomes" id="UP000001508"/>
    </source>
</evidence>
<dbReference type="InterPro" id="IPR003812">
    <property type="entry name" value="Fido"/>
</dbReference>
<dbReference type="PROSITE" id="PS51459">
    <property type="entry name" value="FIDO"/>
    <property type="match status" value="1"/>
</dbReference>
<evidence type="ECO:0000313" key="4">
    <source>
        <dbReference type="EMBL" id="ADH86216.1"/>
    </source>
</evidence>
<dbReference type="InterPro" id="IPR040198">
    <property type="entry name" value="Fido_containing"/>
</dbReference>
<keyword evidence="2" id="KW-0547">Nucleotide-binding</keyword>
<feature type="binding site" evidence="2">
    <location>
        <begin position="210"/>
        <end position="217"/>
    </location>
    <ligand>
        <name>ATP</name>
        <dbReference type="ChEBI" id="CHEBI:30616"/>
    </ligand>
</feature>
<evidence type="ECO:0000256" key="1">
    <source>
        <dbReference type="PIRSR" id="PIRSR640198-1"/>
    </source>
</evidence>
<feature type="active site" evidence="1">
    <location>
        <position position="206"/>
    </location>
</feature>
<dbReference type="eggNOG" id="COG3177">
    <property type="taxonomic scope" value="Bacteria"/>
</dbReference>
<feature type="binding site" evidence="2">
    <location>
        <begin position="248"/>
        <end position="249"/>
    </location>
    <ligand>
        <name>ATP</name>
        <dbReference type="ChEBI" id="CHEBI:30616"/>
    </ligand>
</feature>